<gene>
    <name evidence="4" type="ORF">H8S62_12800</name>
</gene>
<accession>A0A8J6MH09</accession>
<dbReference type="Proteomes" id="UP000607645">
    <property type="component" value="Unassembled WGS sequence"/>
</dbReference>
<dbReference type="InterPro" id="IPR050570">
    <property type="entry name" value="Cell_wall_metabolism_enzyme"/>
</dbReference>
<evidence type="ECO:0000256" key="2">
    <source>
        <dbReference type="SAM" id="Phobius"/>
    </source>
</evidence>
<feature type="transmembrane region" description="Helical" evidence="2">
    <location>
        <begin position="38"/>
        <end position="58"/>
    </location>
</feature>
<sequence length="341" mass="36308">MESAYRDWERQRTNSAGRHTASRRGTKVALGPRECRRLAQLGICVVLFLVVFIGKGVFPEQMVAAREQITGLISGDTDFRAAFASLGKSISDGEPVLETLGGLWVDVFGGGQRVEVDTWQPSALYEKSSALIGVPATAAGILALDLSKTELPAVTTPVQAETPPEETAQPVETTPSQAEPAEPAVVDMGYTGEALPANASMDKYSLGIAQTMSPIQGAEGAWVSSGYGWREHPVDGGEKFHNGVDLAVNDGTHVKAFADGTVDYIGESPIYGLYTQIDHGNGVTTFYAHCGKLLVQQGQSVKMGDVIAESGETGNATGPHLHFEIKKDGVLLNPLYYIETP</sequence>
<feature type="region of interest" description="Disordered" evidence="1">
    <location>
        <begin position="1"/>
        <end position="26"/>
    </location>
</feature>
<keyword evidence="2" id="KW-0472">Membrane</keyword>
<protein>
    <submittedName>
        <fullName evidence="4">M23 family metallopeptidase</fullName>
    </submittedName>
</protein>
<proteinExistence type="predicted"/>
<dbReference type="EMBL" id="JACOPQ010000010">
    <property type="protein sequence ID" value="MBC5737883.1"/>
    <property type="molecule type" value="Genomic_DNA"/>
</dbReference>
<keyword evidence="2" id="KW-1133">Transmembrane helix</keyword>
<evidence type="ECO:0000256" key="1">
    <source>
        <dbReference type="SAM" id="MobiDB-lite"/>
    </source>
</evidence>
<dbReference type="GO" id="GO:0004222">
    <property type="term" value="F:metalloendopeptidase activity"/>
    <property type="evidence" value="ECO:0007669"/>
    <property type="project" value="TreeGrafter"/>
</dbReference>
<feature type="region of interest" description="Disordered" evidence="1">
    <location>
        <begin position="155"/>
        <end position="180"/>
    </location>
</feature>
<dbReference type="PANTHER" id="PTHR21666">
    <property type="entry name" value="PEPTIDASE-RELATED"/>
    <property type="match status" value="1"/>
</dbReference>
<feature type="compositionally biased region" description="Basic and acidic residues" evidence="1">
    <location>
        <begin position="1"/>
        <end position="12"/>
    </location>
</feature>
<keyword evidence="2" id="KW-0812">Transmembrane</keyword>
<dbReference type="InterPro" id="IPR016047">
    <property type="entry name" value="M23ase_b-sheet_dom"/>
</dbReference>
<organism evidence="4 5">
    <name type="scientific">Lawsonibacter faecis</name>
    <dbReference type="NCBI Taxonomy" id="2763052"/>
    <lineage>
        <taxon>Bacteria</taxon>
        <taxon>Bacillati</taxon>
        <taxon>Bacillota</taxon>
        <taxon>Clostridia</taxon>
        <taxon>Eubacteriales</taxon>
        <taxon>Oscillospiraceae</taxon>
        <taxon>Lawsonibacter</taxon>
    </lineage>
</organism>
<name>A0A8J6MH09_9FIRM</name>
<evidence type="ECO:0000313" key="4">
    <source>
        <dbReference type="EMBL" id="MBC5737883.1"/>
    </source>
</evidence>
<dbReference type="SUPFAM" id="SSF51261">
    <property type="entry name" value="Duplicated hybrid motif"/>
    <property type="match status" value="1"/>
</dbReference>
<reference evidence="4" key="1">
    <citation type="submission" date="2020-08" db="EMBL/GenBank/DDBJ databases">
        <title>Genome public.</title>
        <authorList>
            <person name="Liu C."/>
            <person name="Sun Q."/>
        </authorList>
    </citation>
    <scope>NUCLEOTIDE SEQUENCE</scope>
    <source>
        <strain evidence="4">NSJ-52</strain>
    </source>
</reference>
<dbReference type="CDD" id="cd12797">
    <property type="entry name" value="M23_peptidase"/>
    <property type="match status" value="1"/>
</dbReference>
<evidence type="ECO:0000313" key="5">
    <source>
        <dbReference type="Proteomes" id="UP000607645"/>
    </source>
</evidence>
<dbReference type="PANTHER" id="PTHR21666:SF270">
    <property type="entry name" value="MUREIN HYDROLASE ACTIVATOR ENVC"/>
    <property type="match status" value="1"/>
</dbReference>
<dbReference type="AlphaFoldDB" id="A0A8J6MH09"/>
<dbReference type="Gene3D" id="2.70.70.10">
    <property type="entry name" value="Glucose Permease (Domain IIA)"/>
    <property type="match status" value="1"/>
</dbReference>
<dbReference type="InterPro" id="IPR011055">
    <property type="entry name" value="Dup_hybrid_motif"/>
</dbReference>
<comment type="caution">
    <text evidence="4">The sequence shown here is derived from an EMBL/GenBank/DDBJ whole genome shotgun (WGS) entry which is preliminary data.</text>
</comment>
<dbReference type="Pfam" id="PF01551">
    <property type="entry name" value="Peptidase_M23"/>
    <property type="match status" value="1"/>
</dbReference>
<evidence type="ECO:0000259" key="3">
    <source>
        <dbReference type="Pfam" id="PF01551"/>
    </source>
</evidence>
<feature type="domain" description="M23ase beta-sheet core" evidence="3">
    <location>
        <begin position="239"/>
        <end position="334"/>
    </location>
</feature>
<keyword evidence="5" id="KW-1185">Reference proteome</keyword>
<dbReference type="RefSeq" id="WP_186919690.1">
    <property type="nucleotide sequence ID" value="NZ_JACOPQ010000010.1"/>
</dbReference>